<dbReference type="InterPro" id="IPR036887">
    <property type="entry name" value="HTH_APSES_sf"/>
</dbReference>
<feature type="domain" description="HTH APSES-type" evidence="2">
    <location>
        <begin position="33"/>
        <end position="143"/>
    </location>
</feature>
<organism evidence="3 4">
    <name type="scientific">Mucor plumbeus</name>
    <dbReference type="NCBI Taxonomy" id="97098"/>
    <lineage>
        <taxon>Eukaryota</taxon>
        <taxon>Fungi</taxon>
        <taxon>Fungi incertae sedis</taxon>
        <taxon>Mucoromycota</taxon>
        <taxon>Mucoromycotina</taxon>
        <taxon>Mucoromycetes</taxon>
        <taxon>Mucorales</taxon>
        <taxon>Mucorineae</taxon>
        <taxon>Mucoraceae</taxon>
        <taxon>Mucor</taxon>
    </lineage>
</organism>
<evidence type="ECO:0000313" key="3">
    <source>
        <dbReference type="EMBL" id="KAG2190203.1"/>
    </source>
</evidence>
<dbReference type="InterPro" id="IPR051642">
    <property type="entry name" value="SWI6-like"/>
</dbReference>
<gene>
    <name evidence="3" type="ORF">INT46_008921</name>
</gene>
<dbReference type="OrthoDB" id="5562739at2759"/>
<evidence type="ECO:0000313" key="4">
    <source>
        <dbReference type="Proteomes" id="UP000650833"/>
    </source>
</evidence>
<dbReference type="InterPro" id="IPR003163">
    <property type="entry name" value="Tscrpt_reg_HTH_APSES-type"/>
</dbReference>
<reference evidence="3" key="1">
    <citation type="submission" date="2020-12" db="EMBL/GenBank/DDBJ databases">
        <title>Metabolic potential, ecology and presence of endohyphal bacteria is reflected in genomic diversity of Mucoromycotina.</title>
        <authorList>
            <person name="Muszewska A."/>
            <person name="Okrasinska A."/>
            <person name="Steczkiewicz K."/>
            <person name="Drgas O."/>
            <person name="Orlowska M."/>
            <person name="Perlinska-Lenart U."/>
            <person name="Aleksandrzak-Piekarczyk T."/>
            <person name="Szatraj K."/>
            <person name="Zielenkiewicz U."/>
            <person name="Pilsyk S."/>
            <person name="Malc E."/>
            <person name="Mieczkowski P."/>
            <person name="Kruszewska J.S."/>
            <person name="Biernat P."/>
            <person name="Pawlowska J."/>
        </authorList>
    </citation>
    <scope>NUCLEOTIDE SEQUENCE</scope>
    <source>
        <strain evidence="3">CBS 226.32</strain>
    </source>
</reference>
<proteinExistence type="predicted"/>
<feature type="region of interest" description="Disordered" evidence="1">
    <location>
        <begin position="165"/>
        <end position="220"/>
    </location>
</feature>
<comment type="caution">
    <text evidence="3">The sequence shown here is derived from an EMBL/GenBank/DDBJ whole genome shotgun (WGS) entry which is preliminary data.</text>
</comment>
<dbReference type="SUPFAM" id="SSF54616">
    <property type="entry name" value="DNA-binding domain of Mlu1-box binding protein MBP1"/>
    <property type="match status" value="1"/>
</dbReference>
<dbReference type="PANTHER" id="PTHR43828">
    <property type="entry name" value="ASPARAGINASE"/>
    <property type="match status" value="1"/>
</dbReference>
<dbReference type="GO" id="GO:0003677">
    <property type="term" value="F:DNA binding"/>
    <property type="evidence" value="ECO:0007669"/>
    <property type="project" value="InterPro"/>
</dbReference>
<protein>
    <recommendedName>
        <fullName evidence="2">HTH APSES-type domain-containing protein</fullName>
    </recommendedName>
</protein>
<dbReference type="Proteomes" id="UP000650833">
    <property type="component" value="Unassembled WGS sequence"/>
</dbReference>
<feature type="compositionally biased region" description="Polar residues" evidence="1">
    <location>
        <begin position="174"/>
        <end position="208"/>
    </location>
</feature>
<dbReference type="GO" id="GO:0030907">
    <property type="term" value="C:MBF transcription complex"/>
    <property type="evidence" value="ECO:0007669"/>
    <property type="project" value="TreeGrafter"/>
</dbReference>
<name>A0A8H7QCY5_9FUNG</name>
<dbReference type="Gene3D" id="3.10.260.10">
    <property type="entry name" value="Transcription regulator HTH, APSES-type DNA-binding domain"/>
    <property type="match status" value="1"/>
</dbReference>
<dbReference type="PROSITE" id="PS51299">
    <property type="entry name" value="HTH_APSES"/>
    <property type="match status" value="1"/>
</dbReference>
<feature type="compositionally biased region" description="Polar residues" evidence="1">
    <location>
        <begin position="314"/>
        <end position="323"/>
    </location>
</feature>
<sequence>MTEDKKNLGDNDCLMYRPFQAENECNIYIKRDHYSTSLDPRGYIPVYEYIINGTPIMWDRETGYVHFTGIWKALGNSKSDIVKMVDSNPELGTKKIRGGFLRIQGTWIPYDYAHLLCKRTAWHIRKELVPIFGQRFPIEALHPDHEDYGCLLLDPKSKSHVFKKTSYHQKRNTTMRQKPYTKQQTTKRNSLRNTTSKPLKTKNTTSFKQQQQQQQQQKINSKVASSMAVTRLLNEQVISDEEIGFEDDDDDLLTLSDESSLSSFESTSVTPFPTFRVIQTYPTEDWSNQCGNANNISNNNNTSNGPLLPPICNSPEQKQQKLPSIDTTAHSPMMMMDSSSVSSVSSSPSLVWSSSPMMSPVTPTHVAQDIIDTISATILLQRLSQDDGARPFKPLESSVIPSKVIVGHQEFTICWD</sequence>
<keyword evidence="4" id="KW-1185">Reference proteome</keyword>
<dbReference type="AlphaFoldDB" id="A0A8H7QCY5"/>
<dbReference type="PANTHER" id="PTHR43828:SF5">
    <property type="entry name" value="TRANSCRIPTIONAL REPRESSOR XBP1"/>
    <property type="match status" value="1"/>
</dbReference>
<dbReference type="EMBL" id="JAEPRC010001029">
    <property type="protein sequence ID" value="KAG2190203.1"/>
    <property type="molecule type" value="Genomic_DNA"/>
</dbReference>
<dbReference type="GO" id="GO:0033309">
    <property type="term" value="C:SBF transcription complex"/>
    <property type="evidence" value="ECO:0007669"/>
    <property type="project" value="TreeGrafter"/>
</dbReference>
<accession>A0A8H7QCY5</accession>
<evidence type="ECO:0000256" key="1">
    <source>
        <dbReference type="SAM" id="MobiDB-lite"/>
    </source>
</evidence>
<evidence type="ECO:0000259" key="2">
    <source>
        <dbReference type="PROSITE" id="PS51299"/>
    </source>
</evidence>
<feature type="region of interest" description="Disordered" evidence="1">
    <location>
        <begin position="297"/>
        <end position="323"/>
    </location>
</feature>
<dbReference type="GO" id="GO:0000981">
    <property type="term" value="F:DNA-binding transcription factor activity, RNA polymerase II-specific"/>
    <property type="evidence" value="ECO:0007669"/>
    <property type="project" value="UniProtKB-ARBA"/>
</dbReference>